<keyword evidence="3" id="KW-1185">Reference proteome</keyword>
<accession>A0A0F3GPP7</accession>
<dbReference type="GO" id="GO:0004803">
    <property type="term" value="F:transposase activity"/>
    <property type="evidence" value="ECO:0007669"/>
    <property type="project" value="InterPro"/>
</dbReference>
<sequence>MPIGTMSFIRYKKIGNAEYAYEVDAFWDPIIKKSRQKVKYLGTVIDKNQKIFKKKDKNEKLILDFGDTYLINEFIKQKGIANLLEKVFTEKSDFLKALICYRLSHPSAMAYANIWHEGNISRFLFHEINISSQRISSFFESISDENIQREFFKNYISTFISAKEGIIIDTTALPNQIHFPLSAWGYNDGEIDKQLRFLFVVDKNNSLPIYFRYLPGNIVDISSLNTTIEELSKFGISSSFVLMDAGFFSEDNIKNLYK</sequence>
<organism evidence="2 3">
    <name type="scientific">Candidatus Magnetobacterium bavaricum</name>
    <dbReference type="NCBI Taxonomy" id="29290"/>
    <lineage>
        <taxon>Bacteria</taxon>
        <taxon>Pseudomonadati</taxon>
        <taxon>Nitrospirota</taxon>
        <taxon>Thermodesulfovibrionia</taxon>
        <taxon>Thermodesulfovibrionales</taxon>
        <taxon>Candidatus Magnetobacteriaceae</taxon>
        <taxon>Candidatus Magnetobacterium</taxon>
    </lineage>
</organism>
<evidence type="ECO:0000313" key="2">
    <source>
        <dbReference type="EMBL" id="KJU82663.1"/>
    </source>
</evidence>
<feature type="non-terminal residue" evidence="2">
    <location>
        <position position="258"/>
    </location>
</feature>
<dbReference type="AlphaFoldDB" id="A0A0F3GPP7"/>
<evidence type="ECO:0000259" key="1">
    <source>
        <dbReference type="Pfam" id="PF01609"/>
    </source>
</evidence>
<dbReference type="Proteomes" id="UP000033423">
    <property type="component" value="Unassembled WGS sequence"/>
</dbReference>
<dbReference type="Pfam" id="PF01609">
    <property type="entry name" value="DDE_Tnp_1"/>
    <property type="match status" value="1"/>
</dbReference>
<dbReference type="GO" id="GO:0006313">
    <property type="term" value="P:DNA transposition"/>
    <property type="evidence" value="ECO:0007669"/>
    <property type="project" value="InterPro"/>
</dbReference>
<evidence type="ECO:0000313" key="3">
    <source>
        <dbReference type="Proteomes" id="UP000033423"/>
    </source>
</evidence>
<protein>
    <submittedName>
        <fullName evidence="2">Transposase, IS4 family protein</fullName>
    </submittedName>
</protein>
<dbReference type="InterPro" id="IPR002559">
    <property type="entry name" value="Transposase_11"/>
</dbReference>
<feature type="domain" description="Transposase IS4-like" evidence="1">
    <location>
        <begin position="162"/>
        <end position="257"/>
    </location>
</feature>
<dbReference type="GO" id="GO:0003677">
    <property type="term" value="F:DNA binding"/>
    <property type="evidence" value="ECO:0007669"/>
    <property type="project" value="InterPro"/>
</dbReference>
<name>A0A0F3GPP7_9BACT</name>
<dbReference type="EMBL" id="LACI01002220">
    <property type="protein sequence ID" value="KJU82663.1"/>
    <property type="molecule type" value="Genomic_DNA"/>
</dbReference>
<reference evidence="2 3" key="1">
    <citation type="submission" date="2015-02" db="EMBL/GenBank/DDBJ databases">
        <title>Single-cell genomics of uncultivated deep-branching MTB reveals a conserved set of magnetosome genes.</title>
        <authorList>
            <person name="Kolinko S."/>
            <person name="Richter M."/>
            <person name="Glockner F.O."/>
            <person name="Brachmann A."/>
            <person name="Schuler D."/>
        </authorList>
    </citation>
    <scope>NUCLEOTIDE SEQUENCE [LARGE SCALE GENOMIC DNA]</scope>
    <source>
        <strain evidence="2">TM-1</strain>
    </source>
</reference>
<proteinExistence type="predicted"/>
<comment type="caution">
    <text evidence="2">The sequence shown here is derived from an EMBL/GenBank/DDBJ whole genome shotgun (WGS) entry which is preliminary data.</text>
</comment>
<gene>
    <name evidence="2" type="ORF">MBAV_005143</name>
</gene>